<keyword evidence="4 7" id="KW-0812">Transmembrane</keyword>
<sequence length="440" mass="45132">MKSLFRAYLDASLILRVTIALVLGLVAGLLGGETLAAWVAPLGDLLLRLLKFLIVPIVLFTLIVGINQAELGRLGRMGGKVFAYYVVTSALAIVVGLVVASLLSPGSGMTLDDSASVSVPENPGIVSVLLSIVPSNIVAALAEPNLLGIIFTAFVFGIALLKLRQRGAALKDAAQADGDAHSEAKPQSDDKTQGELAEKLYGVIEGLNAVTMKVMAGVLQFVPIGVFAIVTGTVAKQGLGTILSLGNMVLVLYLALAVHLLLYCVLMKGFGVRLGAFFREARTPMATAFATQSSSGTLPLTLNAAQRLGLPRSLYAFSLPLGATVNMDGAAIRIAISAVFAANVAGIPLDLTSMLEIVLIGTLTSIGTAGVPGAGIVMIATVFAQVGLPIETVALLTSIDALVGMGCTALNVTGDLTGSAIIARSEARAGEVSAAREPTA</sequence>
<keyword evidence="3" id="KW-1003">Cell membrane</keyword>
<evidence type="ECO:0000256" key="5">
    <source>
        <dbReference type="ARBA" id="ARBA00022989"/>
    </source>
</evidence>
<name>A0ABY8FH12_9GAMM</name>
<keyword evidence="9" id="KW-1185">Reference proteome</keyword>
<dbReference type="PRINTS" id="PR00173">
    <property type="entry name" value="EDTRNSPORT"/>
</dbReference>
<keyword evidence="2" id="KW-0813">Transport</keyword>
<protein>
    <submittedName>
        <fullName evidence="8">Dicarboxylate/amino acid:cation symporter</fullName>
    </submittedName>
</protein>
<dbReference type="Gene3D" id="1.10.3860.10">
    <property type="entry name" value="Sodium:dicarboxylate symporter"/>
    <property type="match status" value="1"/>
</dbReference>
<evidence type="ECO:0000256" key="4">
    <source>
        <dbReference type="ARBA" id="ARBA00022692"/>
    </source>
</evidence>
<dbReference type="PANTHER" id="PTHR42865:SF7">
    <property type="entry name" value="PROTON_GLUTAMATE-ASPARTATE SYMPORTER"/>
    <property type="match status" value="1"/>
</dbReference>
<feature type="transmembrane region" description="Helical" evidence="7">
    <location>
        <begin position="214"/>
        <end position="235"/>
    </location>
</feature>
<dbReference type="PANTHER" id="PTHR42865">
    <property type="entry name" value="PROTON/GLUTAMATE-ASPARTATE SYMPORTER"/>
    <property type="match status" value="1"/>
</dbReference>
<evidence type="ECO:0000313" key="8">
    <source>
        <dbReference type="EMBL" id="WFF42091.1"/>
    </source>
</evidence>
<evidence type="ECO:0000256" key="1">
    <source>
        <dbReference type="ARBA" id="ARBA00004651"/>
    </source>
</evidence>
<dbReference type="Proteomes" id="UP001321526">
    <property type="component" value="Chromosome"/>
</dbReference>
<dbReference type="EMBL" id="CP035631">
    <property type="protein sequence ID" value="WFF42091.1"/>
    <property type="molecule type" value="Genomic_DNA"/>
</dbReference>
<evidence type="ECO:0000256" key="7">
    <source>
        <dbReference type="SAM" id="Phobius"/>
    </source>
</evidence>
<dbReference type="SUPFAM" id="SSF118215">
    <property type="entry name" value="Proton glutamate symport protein"/>
    <property type="match status" value="1"/>
</dbReference>
<gene>
    <name evidence="8" type="ORF">EVC62_11575</name>
</gene>
<feature type="transmembrane region" description="Helical" evidence="7">
    <location>
        <begin position="241"/>
        <end position="266"/>
    </location>
</feature>
<evidence type="ECO:0000256" key="2">
    <source>
        <dbReference type="ARBA" id="ARBA00022448"/>
    </source>
</evidence>
<evidence type="ECO:0000256" key="6">
    <source>
        <dbReference type="ARBA" id="ARBA00023136"/>
    </source>
</evidence>
<feature type="transmembrane region" description="Helical" evidence="7">
    <location>
        <begin position="81"/>
        <end position="103"/>
    </location>
</feature>
<accession>A0ABY8FH12</accession>
<dbReference type="RefSeq" id="WP_110674977.1">
    <property type="nucleotide sequence ID" value="NZ_CP035631.1"/>
</dbReference>
<feature type="transmembrane region" description="Helical" evidence="7">
    <location>
        <begin position="7"/>
        <end position="29"/>
    </location>
</feature>
<organism evidence="8 9">
    <name type="scientific">Salinicola endophyticus</name>
    <dbReference type="NCBI Taxonomy" id="1949083"/>
    <lineage>
        <taxon>Bacteria</taxon>
        <taxon>Pseudomonadati</taxon>
        <taxon>Pseudomonadota</taxon>
        <taxon>Gammaproteobacteria</taxon>
        <taxon>Oceanospirillales</taxon>
        <taxon>Halomonadaceae</taxon>
        <taxon>Salinicola</taxon>
    </lineage>
</organism>
<dbReference type="Pfam" id="PF00375">
    <property type="entry name" value="SDF"/>
    <property type="match status" value="1"/>
</dbReference>
<reference evidence="8 9" key="1">
    <citation type="submission" date="2019-01" db="EMBL/GenBank/DDBJ databases">
        <title>Genome sequence of Salinicola endophyticus REST5.</title>
        <authorList>
            <person name="Nascimento F.X."/>
        </authorList>
    </citation>
    <scope>NUCLEOTIDE SEQUENCE [LARGE SCALE GENOMIC DNA]</scope>
    <source>
        <strain evidence="8 9">REST5</strain>
    </source>
</reference>
<dbReference type="InterPro" id="IPR001991">
    <property type="entry name" value="Na-dicarboxylate_symporter"/>
</dbReference>
<dbReference type="InterPro" id="IPR036458">
    <property type="entry name" value="Na:dicarbo_symporter_sf"/>
</dbReference>
<feature type="transmembrane region" description="Helical" evidence="7">
    <location>
        <begin position="137"/>
        <end position="161"/>
    </location>
</feature>
<keyword evidence="5 7" id="KW-1133">Transmembrane helix</keyword>
<feature type="transmembrane region" description="Helical" evidence="7">
    <location>
        <begin position="49"/>
        <end position="69"/>
    </location>
</feature>
<keyword evidence="6 7" id="KW-0472">Membrane</keyword>
<evidence type="ECO:0000256" key="3">
    <source>
        <dbReference type="ARBA" id="ARBA00022475"/>
    </source>
</evidence>
<evidence type="ECO:0000313" key="9">
    <source>
        <dbReference type="Proteomes" id="UP001321526"/>
    </source>
</evidence>
<comment type="subcellular location">
    <subcellularLocation>
        <location evidence="1">Cell membrane</location>
        <topology evidence="1">Multi-pass membrane protein</topology>
    </subcellularLocation>
</comment>
<proteinExistence type="predicted"/>